<proteinExistence type="predicted"/>
<evidence type="ECO:0000313" key="2">
    <source>
        <dbReference type="Proteomes" id="UP000681720"/>
    </source>
</evidence>
<evidence type="ECO:0000313" key="1">
    <source>
        <dbReference type="EMBL" id="CAF5226609.1"/>
    </source>
</evidence>
<name>A0A8S3K7R3_9BILA</name>
<feature type="non-terminal residue" evidence="1">
    <location>
        <position position="1"/>
    </location>
</feature>
<reference evidence="1" key="1">
    <citation type="submission" date="2021-02" db="EMBL/GenBank/DDBJ databases">
        <authorList>
            <person name="Nowell W R."/>
        </authorList>
    </citation>
    <scope>NUCLEOTIDE SEQUENCE</scope>
</reference>
<comment type="caution">
    <text evidence="1">The sequence shown here is derived from an EMBL/GenBank/DDBJ whole genome shotgun (WGS) entry which is preliminary data.</text>
</comment>
<accession>A0A8S3K7R3</accession>
<dbReference type="EMBL" id="CAJOBJ010378786">
    <property type="protein sequence ID" value="CAF5226609.1"/>
    <property type="molecule type" value="Genomic_DNA"/>
</dbReference>
<protein>
    <submittedName>
        <fullName evidence="1">Uncharacterized protein</fullName>
    </submittedName>
</protein>
<dbReference type="AlphaFoldDB" id="A0A8S3K7R3"/>
<dbReference type="Proteomes" id="UP000681720">
    <property type="component" value="Unassembled WGS sequence"/>
</dbReference>
<sequence>EQTTISRKVQKLAEENRSELINRLLFDLKKIKLFGITTDFWKNKYSSESYLTVTLHYNKGGVMNNFVLKTVLFSDA</sequence>
<gene>
    <name evidence="1" type="ORF">GIL414_LOCUS87209</name>
</gene>
<organism evidence="1 2">
    <name type="scientific">Rotaria magnacalcarata</name>
    <dbReference type="NCBI Taxonomy" id="392030"/>
    <lineage>
        <taxon>Eukaryota</taxon>
        <taxon>Metazoa</taxon>
        <taxon>Spiralia</taxon>
        <taxon>Gnathifera</taxon>
        <taxon>Rotifera</taxon>
        <taxon>Eurotatoria</taxon>
        <taxon>Bdelloidea</taxon>
        <taxon>Philodinida</taxon>
        <taxon>Philodinidae</taxon>
        <taxon>Rotaria</taxon>
    </lineage>
</organism>